<feature type="transmembrane region" description="Helical" evidence="5">
    <location>
        <begin position="84"/>
        <end position="102"/>
    </location>
</feature>
<reference evidence="6 7" key="1">
    <citation type="submission" date="2019-03" db="EMBL/GenBank/DDBJ databases">
        <title>Genomic Encyclopedia of Type Strains, Phase IV (KMG-IV): sequencing the most valuable type-strain genomes for metagenomic binning, comparative biology and taxonomic classification.</title>
        <authorList>
            <person name="Goeker M."/>
        </authorList>
    </citation>
    <scope>NUCLEOTIDE SEQUENCE [LARGE SCALE GENOMIC DNA]</scope>
    <source>
        <strain evidence="6 7">DSM 45765</strain>
    </source>
</reference>
<dbReference type="GO" id="GO:0016020">
    <property type="term" value="C:membrane"/>
    <property type="evidence" value="ECO:0007669"/>
    <property type="project" value="UniProtKB-SubCell"/>
</dbReference>
<accession>A0A4R2R2X6</accession>
<evidence type="ECO:0000256" key="1">
    <source>
        <dbReference type="ARBA" id="ARBA00004141"/>
    </source>
</evidence>
<keyword evidence="2 5" id="KW-0812">Transmembrane</keyword>
<keyword evidence="4 5" id="KW-0472">Membrane</keyword>
<keyword evidence="3 5" id="KW-1133">Transmembrane helix</keyword>
<gene>
    <name evidence="6" type="ORF">EV191_101852</name>
</gene>
<evidence type="ECO:0000256" key="3">
    <source>
        <dbReference type="ARBA" id="ARBA00022989"/>
    </source>
</evidence>
<feature type="transmembrane region" description="Helical" evidence="5">
    <location>
        <begin position="274"/>
        <end position="293"/>
    </location>
</feature>
<feature type="transmembrane region" description="Helical" evidence="5">
    <location>
        <begin position="12"/>
        <end position="29"/>
    </location>
</feature>
<comment type="caution">
    <text evidence="6">The sequence shown here is derived from an EMBL/GenBank/DDBJ whole genome shotgun (WGS) entry which is preliminary data.</text>
</comment>
<dbReference type="AlphaFoldDB" id="A0A4R2R2X6"/>
<evidence type="ECO:0000256" key="2">
    <source>
        <dbReference type="ARBA" id="ARBA00022692"/>
    </source>
</evidence>
<name>A0A4R2R2X6_9PSEU</name>
<feature type="transmembrane region" description="Helical" evidence="5">
    <location>
        <begin position="208"/>
        <end position="229"/>
    </location>
</feature>
<evidence type="ECO:0000256" key="5">
    <source>
        <dbReference type="SAM" id="Phobius"/>
    </source>
</evidence>
<feature type="transmembrane region" description="Helical" evidence="5">
    <location>
        <begin position="235"/>
        <end position="253"/>
    </location>
</feature>
<feature type="transmembrane region" description="Helical" evidence="5">
    <location>
        <begin position="166"/>
        <end position="187"/>
    </location>
</feature>
<dbReference type="InterPro" id="IPR044878">
    <property type="entry name" value="UbiA_sf"/>
</dbReference>
<dbReference type="EMBL" id="SLXQ01000001">
    <property type="protein sequence ID" value="TCP56903.1"/>
    <property type="molecule type" value="Genomic_DNA"/>
</dbReference>
<dbReference type="GO" id="GO:0016765">
    <property type="term" value="F:transferase activity, transferring alkyl or aryl (other than methyl) groups"/>
    <property type="evidence" value="ECO:0007669"/>
    <property type="project" value="InterPro"/>
</dbReference>
<dbReference type="PROSITE" id="PS51257">
    <property type="entry name" value="PROKAR_LIPOPROTEIN"/>
    <property type="match status" value="1"/>
</dbReference>
<evidence type="ECO:0000313" key="7">
    <source>
        <dbReference type="Proteomes" id="UP000294911"/>
    </source>
</evidence>
<dbReference type="InterPro" id="IPR000537">
    <property type="entry name" value="UbiA_prenyltransferase"/>
</dbReference>
<evidence type="ECO:0000256" key="4">
    <source>
        <dbReference type="ARBA" id="ARBA00023136"/>
    </source>
</evidence>
<dbReference type="Proteomes" id="UP000294911">
    <property type="component" value="Unassembled WGS sequence"/>
</dbReference>
<keyword evidence="7" id="KW-1185">Reference proteome</keyword>
<feature type="transmembrane region" description="Helical" evidence="5">
    <location>
        <begin position="35"/>
        <end position="58"/>
    </location>
</feature>
<organism evidence="6 7">
    <name type="scientific">Tamaricihabitans halophyticus</name>
    <dbReference type="NCBI Taxonomy" id="1262583"/>
    <lineage>
        <taxon>Bacteria</taxon>
        <taxon>Bacillati</taxon>
        <taxon>Actinomycetota</taxon>
        <taxon>Actinomycetes</taxon>
        <taxon>Pseudonocardiales</taxon>
        <taxon>Pseudonocardiaceae</taxon>
        <taxon>Tamaricihabitans</taxon>
    </lineage>
</organism>
<dbReference type="Pfam" id="PF01040">
    <property type="entry name" value="UbiA"/>
    <property type="match status" value="1"/>
</dbReference>
<evidence type="ECO:0000313" key="6">
    <source>
        <dbReference type="EMBL" id="TCP56903.1"/>
    </source>
</evidence>
<keyword evidence="6" id="KW-0808">Transferase</keyword>
<feature type="transmembrane region" description="Helical" evidence="5">
    <location>
        <begin position="137"/>
        <end position="154"/>
    </location>
</feature>
<sequence length="296" mass="31482">MVLHRLQYPLPIMYGCAAVWGAGFAAYHVEQVVTFAVLLACLGNIAGMLSGLALNVVLDVDTDRRHQEKSYLADAVERVGNRRAAAWIVGMAAGSVVAAFGAAADTGSWWLCLAAVGTLLLHIAYNVDPVRLKRRGLYGPLVFAVAMVGGPFLLSYGAVGTELTPAAIPFVLALIALNMGRTVWWSVPDHEADIRDAMATPVARHGPGRALGIACTILFAGVVLLFWALWWRFGVVLAVLGSTAEALLLIGMIRSTRRVMAGQSLRAEHQRLRTMPLVAAGSVFLAALPLLAMTGA</sequence>
<dbReference type="Gene3D" id="1.10.357.140">
    <property type="entry name" value="UbiA prenyltransferase"/>
    <property type="match status" value="1"/>
</dbReference>
<protein>
    <submittedName>
        <fullName evidence="6">4-hydroxybenzoate polyprenyltransferase</fullName>
    </submittedName>
</protein>
<feature type="transmembrane region" description="Helical" evidence="5">
    <location>
        <begin position="108"/>
        <end position="125"/>
    </location>
</feature>
<comment type="subcellular location">
    <subcellularLocation>
        <location evidence="1">Membrane</location>
        <topology evidence="1">Multi-pass membrane protein</topology>
    </subcellularLocation>
</comment>
<proteinExistence type="predicted"/>